<evidence type="ECO:0000256" key="1">
    <source>
        <dbReference type="SAM" id="Coils"/>
    </source>
</evidence>
<organism evidence="3 4">
    <name type="scientific">Alteromonas gracilis</name>
    <dbReference type="NCBI Taxonomy" id="1479524"/>
    <lineage>
        <taxon>Bacteria</taxon>
        <taxon>Pseudomonadati</taxon>
        <taxon>Pseudomonadota</taxon>
        <taxon>Gammaproteobacteria</taxon>
        <taxon>Alteromonadales</taxon>
        <taxon>Alteromonadaceae</taxon>
        <taxon>Alteromonas/Salinimonas group</taxon>
        <taxon>Alteromonas</taxon>
    </lineage>
</organism>
<protein>
    <recommendedName>
        <fullName evidence="5">Lipoprotein</fullName>
    </recommendedName>
</protein>
<reference evidence="4" key="1">
    <citation type="journal article" date="2020" name="Int. J. Syst. Evol. Microbiol.">
        <title>Alteromonas alba sp. nov., a marine bacterium isolated from the seawater of the West Pacific Ocean.</title>
        <authorList>
            <person name="Sun C."/>
            <person name="Wu Y.-H."/>
            <person name="Xamxidin M."/>
            <person name="Cheng H."/>
            <person name="Xu X.-W."/>
        </authorList>
    </citation>
    <scope>NUCLEOTIDE SEQUENCE [LARGE SCALE GENOMIC DNA]</scope>
    <source>
        <strain evidence="4">9a2</strain>
    </source>
</reference>
<keyword evidence="2" id="KW-0732">Signal</keyword>
<dbReference type="InterPro" id="IPR016875">
    <property type="entry name" value="UCP028200"/>
</dbReference>
<feature type="coiled-coil region" evidence="1">
    <location>
        <begin position="125"/>
        <end position="161"/>
    </location>
</feature>
<dbReference type="Proteomes" id="UP000239539">
    <property type="component" value="Unassembled WGS sequence"/>
</dbReference>
<dbReference type="EMBL" id="PVNO01000025">
    <property type="protein sequence ID" value="PRO69077.1"/>
    <property type="molecule type" value="Genomic_DNA"/>
</dbReference>
<sequence length="280" mass="33119">MRLLLVLFSVIFLASCSSKLAYNNLDWWVYWYLDDYIELKGEQEEKFDDYLQNWLRWHKTSELERYKAHLSEIKSQIKNGRLDSGAVQGHLVQAREHWERVRDQISPELVSIAKTLDDEQVVSLFAALEKDNKEEEEERLETLAKSEEKRLEERIERIEETIGERIGKLSDEQKQIVATYASQFIPTGEEWLNYRRDIQNAARKLFVTRKFNKGFETELIALMQNPDTYKSDIYKQSSEHNQAVTVTLISEIFTTLSDKQRDTLLKNIDELIETVENFKK</sequence>
<dbReference type="Pfam" id="PF19795">
    <property type="entry name" value="DUF6279"/>
    <property type="match status" value="1"/>
</dbReference>
<proteinExistence type="predicted"/>
<keyword evidence="4" id="KW-1185">Reference proteome</keyword>
<evidence type="ECO:0000256" key="2">
    <source>
        <dbReference type="SAM" id="SignalP"/>
    </source>
</evidence>
<feature type="chain" id="PRO_5045776180" description="Lipoprotein" evidence="2">
    <location>
        <begin position="22"/>
        <end position="280"/>
    </location>
</feature>
<gene>
    <name evidence="3" type="ORF">C6Y39_11020</name>
</gene>
<evidence type="ECO:0000313" key="3">
    <source>
        <dbReference type="EMBL" id="PRO69077.1"/>
    </source>
</evidence>
<evidence type="ECO:0008006" key="5">
    <source>
        <dbReference type="Google" id="ProtNLM"/>
    </source>
</evidence>
<evidence type="ECO:0000313" key="4">
    <source>
        <dbReference type="Proteomes" id="UP000239539"/>
    </source>
</evidence>
<keyword evidence="1" id="KW-0175">Coiled coil</keyword>
<dbReference type="PROSITE" id="PS51257">
    <property type="entry name" value="PROKAR_LIPOPROTEIN"/>
    <property type="match status" value="1"/>
</dbReference>
<comment type="caution">
    <text evidence="3">The sequence shown here is derived from an EMBL/GenBank/DDBJ whole genome shotgun (WGS) entry which is preliminary data.</text>
</comment>
<accession>A0ABX5CNR4</accession>
<dbReference type="PIRSF" id="PIRSF028200">
    <property type="entry name" value="UCP028200"/>
    <property type="match status" value="1"/>
</dbReference>
<dbReference type="RefSeq" id="WP_105931288.1">
    <property type="nucleotide sequence ID" value="NZ_PVNO01000025.1"/>
</dbReference>
<feature type="signal peptide" evidence="2">
    <location>
        <begin position="1"/>
        <end position="21"/>
    </location>
</feature>
<name>A0ABX5CNR4_9ALTE</name>